<dbReference type="PANTHER" id="PTHR46018:SF7">
    <property type="entry name" value="RIBONUCLEASE Z"/>
    <property type="match status" value="1"/>
</dbReference>
<dbReference type="Pfam" id="PF12706">
    <property type="entry name" value="Lactamase_B_2"/>
    <property type="match status" value="1"/>
</dbReference>
<dbReference type="EC" id="3.1.26.11" evidence="8"/>
<dbReference type="PANTHER" id="PTHR46018">
    <property type="entry name" value="ZINC PHOSPHODIESTERASE ELAC PROTEIN 1"/>
    <property type="match status" value="1"/>
</dbReference>
<feature type="region of interest" description="Disordered" evidence="9">
    <location>
        <begin position="311"/>
        <end position="333"/>
    </location>
</feature>
<comment type="catalytic activity">
    <reaction evidence="8">
        <text>Endonucleolytic cleavage of RNA, removing extra 3' nucleotides from tRNA precursor, generating 3' termini of tRNAs. A 3'-hydroxy group is left at the tRNA terminus and a 5'-phosphoryl group is left at the trailer molecule.</text>
        <dbReference type="EC" id="3.1.26.11"/>
    </reaction>
</comment>
<comment type="subunit">
    <text evidence="1 8">Homodimer.</text>
</comment>
<sequence>MFELLFLGTSASAPSVHRGLSAQLVIAREHRFLVDCGEGTQRQILRSRVGFKRLNRILITHGHLDHILGLAGLLSTLVRWESLDALEIYGSRWALERVQDLIYRVVFRNERLPIPIQLIEVQEGVFFETRDFTVSAFPVTHRGAGCFGYIFQEKTRRPFLPEKADALGVPFGPERAKLVRGEPITLSDGRVVQPDDVLGAEVRGARYVHTGDVGRTDNIVEYVRDAHALVTEATYLSADADLAQQFGHMTAAAAARLAAEAGVQTLILTHLSRRSRERDVLAEAQAIFPNTYVARDFDRFSINKERGVTKIVPEPTESHAAPEALEEDEPLEL</sequence>
<keyword evidence="6 8" id="KW-0378">Hydrolase</keyword>
<feature type="binding site" evidence="8">
    <location>
        <position position="141"/>
    </location>
    <ligand>
        <name>Zn(2+)</name>
        <dbReference type="ChEBI" id="CHEBI:29105"/>
        <label>1</label>
        <note>catalytic</note>
    </ligand>
</feature>
<feature type="active site" description="Proton acceptor" evidence="8">
    <location>
        <position position="65"/>
    </location>
</feature>
<feature type="compositionally biased region" description="Acidic residues" evidence="9">
    <location>
        <begin position="324"/>
        <end position="333"/>
    </location>
</feature>
<comment type="function">
    <text evidence="8">Zinc phosphodiesterase, which displays some tRNA 3'-processing endonuclease activity. Probably involved in tRNA maturation, by removing a 3'-trailer from precursor tRNA.</text>
</comment>
<feature type="binding site" evidence="8">
    <location>
        <position position="212"/>
    </location>
    <ligand>
        <name>Zn(2+)</name>
        <dbReference type="ChEBI" id="CHEBI:29105"/>
        <label>1</label>
        <note>catalytic</note>
    </ligand>
</feature>
<dbReference type="InterPro" id="IPR001279">
    <property type="entry name" value="Metallo-B-lactamas"/>
</dbReference>
<name>A0A2M8NZS1_9CHLR</name>
<dbReference type="SUPFAM" id="SSF56281">
    <property type="entry name" value="Metallo-hydrolase/oxidoreductase"/>
    <property type="match status" value="1"/>
</dbReference>
<evidence type="ECO:0000256" key="5">
    <source>
        <dbReference type="ARBA" id="ARBA00022759"/>
    </source>
</evidence>
<dbReference type="CDD" id="cd07717">
    <property type="entry name" value="RNaseZ_ZiPD-like_MBL-fold"/>
    <property type="match status" value="1"/>
</dbReference>
<evidence type="ECO:0000256" key="7">
    <source>
        <dbReference type="ARBA" id="ARBA00022833"/>
    </source>
</evidence>
<dbReference type="Pfam" id="PF23023">
    <property type="entry name" value="Anti-Pycsar_Apyc1"/>
    <property type="match status" value="1"/>
</dbReference>
<dbReference type="InterPro" id="IPR036866">
    <property type="entry name" value="RibonucZ/Hydroxyglut_hydro"/>
</dbReference>
<evidence type="ECO:0000256" key="4">
    <source>
        <dbReference type="ARBA" id="ARBA00022723"/>
    </source>
</evidence>
<comment type="similarity">
    <text evidence="8">Belongs to the RNase Z family.</text>
</comment>
<dbReference type="InterPro" id="IPR013471">
    <property type="entry name" value="RNase_Z/BN"/>
</dbReference>
<gene>
    <name evidence="8" type="primary">rnz</name>
    <name evidence="11" type="ORF">CUN51_06310</name>
</gene>
<keyword evidence="7 8" id="KW-0862">Zinc</keyword>
<protein>
    <recommendedName>
        <fullName evidence="8">Ribonuclease Z</fullName>
        <shortName evidence="8">RNase Z</shortName>
        <ecNumber evidence="8">3.1.26.11</ecNumber>
    </recommendedName>
    <alternativeName>
        <fullName evidence="8">tRNA 3 endonuclease</fullName>
    </alternativeName>
    <alternativeName>
        <fullName evidence="8">tRNase Z</fullName>
    </alternativeName>
</protein>
<proteinExistence type="inferred from homology"/>
<dbReference type="Proteomes" id="UP000228921">
    <property type="component" value="Unassembled WGS sequence"/>
</dbReference>
<dbReference type="Gene3D" id="3.60.15.10">
    <property type="entry name" value="Ribonuclease Z/Hydroxyacylglutathione hydrolase-like"/>
    <property type="match status" value="1"/>
</dbReference>
<feature type="binding site" evidence="8">
    <location>
        <position position="270"/>
    </location>
    <ligand>
        <name>Zn(2+)</name>
        <dbReference type="ChEBI" id="CHEBI:29105"/>
        <label>2</label>
        <note>catalytic</note>
    </ligand>
</feature>
<keyword evidence="2 8" id="KW-0819">tRNA processing</keyword>
<keyword evidence="4 8" id="KW-0479">Metal-binding</keyword>
<feature type="binding site" evidence="8">
    <location>
        <position position="61"/>
    </location>
    <ligand>
        <name>Zn(2+)</name>
        <dbReference type="ChEBI" id="CHEBI:29105"/>
        <label>1</label>
        <note>catalytic</note>
    </ligand>
</feature>
<evidence type="ECO:0000259" key="10">
    <source>
        <dbReference type="Pfam" id="PF12706"/>
    </source>
</evidence>
<comment type="caution">
    <text evidence="11">The sequence shown here is derived from an EMBL/GenBank/DDBJ whole genome shotgun (WGS) entry which is preliminary data.</text>
</comment>
<evidence type="ECO:0000256" key="9">
    <source>
        <dbReference type="SAM" id="MobiDB-lite"/>
    </source>
</evidence>
<evidence type="ECO:0000256" key="8">
    <source>
        <dbReference type="HAMAP-Rule" id="MF_01818"/>
    </source>
</evidence>
<dbReference type="HAMAP" id="MF_01818">
    <property type="entry name" value="RNase_Z_BN"/>
    <property type="match status" value="1"/>
</dbReference>
<comment type="cofactor">
    <cofactor evidence="8">
        <name>Zn(2+)</name>
        <dbReference type="ChEBI" id="CHEBI:29105"/>
    </cofactor>
    <text evidence="8">Binds 2 Zn(2+) ions.</text>
</comment>
<feature type="binding site" evidence="8">
    <location>
        <position position="65"/>
    </location>
    <ligand>
        <name>Zn(2+)</name>
        <dbReference type="ChEBI" id="CHEBI:29105"/>
        <label>2</label>
        <note>catalytic</note>
    </ligand>
</feature>
<evidence type="ECO:0000256" key="2">
    <source>
        <dbReference type="ARBA" id="ARBA00022694"/>
    </source>
</evidence>
<dbReference type="EMBL" id="PGTK01000006">
    <property type="protein sequence ID" value="PJF30793.1"/>
    <property type="molecule type" value="Genomic_DNA"/>
</dbReference>
<keyword evidence="3 8" id="KW-0540">Nuclease</keyword>
<evidence type="ECO:0000256" key="6">
    <source>
        <dbReference type="ARBA" id="ARBA00022801"/>
    </source>
</evidence>
<reference evidence="11 12" key="1">
    <citation type="submission" date="2017-11" db="EMBL/GenBank/DDBJ databases">
        <title>Evolution of Phototrophy in the Chloroflexi Phylum Driven by Horizontal Gene Transfer.</title>
        <authorList>
            <person name="Ward L.M."/>
            <person name="Hemp J."/>
            <person name="Shih P.M."/>
            <person name="Mcglynn S.E."/>
            <person name="Fischer W."/>
        </authorList>
    </citation>
    <scope>NUCLEOTIDE SEQUENCE [LARGE SCALE GENOMIC DNA]</scope>
    <source>
        <strain evidence="11">CP2_2F</strain>
    </source>
</reference>
<accession>A0A2M8NZS1</accession>
<organism evidence="11 12">
    <name type="scientific">Candidatus Thermofonsia Clade 1 bacterium</name>
    <dbReference type="NCBI Taxonomy" id="2364210"/>
    <lineage>
        <taxon>Bacteria</taxon>
        <taxon>Bacillati</taxon>
        <taxon>Chloroflexota</taxon>
        <taxon>Candidatus Thermofontia</taxon>
        <taxon>Candidatus Thermofonsia Clade 1</taxon>
    </lineage>
</organism>
<feature type="binding site" evidence="8">
    <location>
        <position position="212"/>
    </location>
    <ligand>
        <name>Zn(2+)</name>
        <dbReference type="ChEBI" id="CHEBI:29105"/>
        <label>2</label>
        <note>catalytic</note>
    </ligand>
</feature>
<evidence type="ECO:0000313" key="11">
    <source>
        <dbReference type="EMBL" id="PJF30793.1"/>
    </source>
</evidence>
<keyword evidence="5 8" id="KW-0255">Endonuclease</keyword>
<evidence type="ECO:0000313" key="12">
    <source>
        <dbReference type="Proteomes" id="UP000228921"/>
    </source>
</evidence>
<feature type="binding site" evidence="8">
    <location>
        <position position="63"/>
    </location>
    <ligand>
        <name>Zn(2+)</name>
        <dbReference type="ChEBI" id="CHEBI:29105"/>
        <label>1</label>
        <note>catalytic</note>
    </ligand>
</feature>
<feature type="binding site" evidence="8">
    <location>
        <position position="66"/>
    </location>
    <ligand>
        <name>Zn(2+)</name>
        <dbReference type="ChEBI" id="CHEBI:29105"/>
        <label>2</label>
        <note>catalytic</note>
    </ligand>
</feature>
<feature type="domain" description="Metallo-beta-lactamase" evidence="10">
    <location>
        <begin position="189"/>
        <end position="270"/>
    </location>
</feature>
<dbReference type="NCBIfam" id="NF000801">
    <property type="entry name" value="PRK00055.1-3"/>
    <property type="match status" value="1"/>
</dbReference>
<evidence type="ECO:0000256" key="1">
    <source>
        <dbReference type="ARBA" id="ARBA00011738"/>
    </source>
</evidence>
<dbReference type="GO" id="GO:0008270">
    <property type="term" value="F:zinc ion binding"/>
    <property type="evidence" value="ECO:0007669"/>
    <property type="project" value="UniProtKB-UniRule"/>
</dbReference>
<dbReference type="AlphaFoldDB" id="A0A2M8NZS1"/>
<evidence type="ECO:0000256" key="3">
    <source>
        <dbReference type="ARBA" id="ARBA00022722"/>
    </source>
</evidence>
<dbReference type="GO" id="GO:0042781">
    <property type="term" value="F:3'-tRNA processing endoribonuclease activity"/>
    <property type="evidence" value="ECO:0007669"/>
    <property type="project" value="UniProtKB-UniRule"/>
</dbReference>